<dbReference type="GO" id="GO:0000978">
    <property type="term" value="F:RNA polymerase II cis-regulatory region sequence-specific DNA binding"/>
    <property type="evidence" value="ECO:0007669"/>
    <property type="project" value="TreeGrafter"/>
</dbReference>
<dbReference type="KEGG" id="muo:115466127"/>
<dbReference type="InParanoid" id="A0A6P7XQT7"/>
<dbReference type="AlphaFoldDB" id="A0A6P7XQT7"/>
<accession>A0A6P7XQT7</accession>
<sequence>MRPYMCDMLLGKRDKEDLVQEEDASVYTCIECSIYFKKKDHLLEHMLQHNQVSDQAQEDVVPVTCHFSCNECGWTFRDSMSLEQHSRLHQESREKIIEEIQKLEFSDEGREARLQCPKCVFGTNSSKVFVQHAKMHVRERKDQGVKSMSLFGSAGGKMHETPVHQMYTHFQPNELSPSPSSQIQAYSGGSKNIRPAFFVVFQPR</sequence>
<feature type="domain" description="C2H2-type" evidence="7">
    <location>
        <begin position="27"/>
        <end position="54"/>
    </location>
</feature>
<keyword evidence="8" id="KW-1185">Reference proteome</keyword>
<keyword evidence="3 6" id="KW-0863">Zinc-finger</keyword>
<evidence type="ECO:0000256" key="6">
    <source>
        <dbReference type="PROSITE-ProRule" id="PRU00042"/>
    </source>
</evidence>
<dbReference type="InterPro" id="IPR051643">
    <property type="entry name" value="Transcr_Reg_ZincFinger"/>
</dbReference>
<dbReference type="PANTHER" id="PTHR24396:SF22">
    <property type="entry name" value="PROTEIN WIZ"/>
    <property type="match status" value="1"/>
</dbReference>
<dbReference type="Proteomes" id="UP000515156">
    <property type="component" value="Chromosome 3"/>
</dbReference>
<gene>
    <name evidence="9" type="primary">LOC115466127</name>
</gene>
<reference evidence="9" key="1">
    <citation type="submission" date="2025-08" db="UniProtKB">
        <authorList>
            <consortium name="RefSeq"/>
        </authorList>
    </citation>
    <scope>IDENTIFICATION</scope>
</reference>
<evidence type="ECO:0000259" key="7">
    <source>
        <dbReference type="PROSITE" id="PS50157"/>
    </source>
</evidence>
<evidence type="ECO:0000256" key="4">
    <source>
        <dbReference type="ARBA" id="ARBA00022833"/>
    </source>
</evidence>
<dbReference type="OrthoDB" id="8963894at2759"/>
<dbReference type="GO" id="GO:0000981">
    <property type="term" value="F:DNA-binding transcription factor activity, RNA polymerase II-specific"/>
    <property type="evidence" value="ECO:0007669"/>
    <property type="project" value="TreeGrafter"/>
</dbReference>
<dbReference type="PROSITE" id="PS00028">
    <property type="entry name" value="ZINC_FINGER_C2H2_1"/>
    <property type="match status" value="2"/>
</dbReference>
<evidence type="ECO:0000256" key="3">
    <source>
        <dbReference type="ARBA" id="ARBA00022771"/>
    </source>
</evidence>
<dbReference type="SMART" id="SM00355">
    <property type="entry name" value="ZnF_C2H2"/>
    <property type="match status" value="3"/>
</dbReference>
<dbReference type="GeneID" id="115466127"/>
<keyword evidence="2" id="KW-0479">Metal-binding</keyword>
<dbReference type="SUPFAM" id="SSF57667">
    <property type="entry name" value="beta-beta-alpha zinc fingers"/>
    <property type="match status" value="1"/>
</dbReference>
<organism evidence="8 9">
    <name type="scientific">Microcaecilia unicolor</name>
    <dbReference type="NCBI Taxonomy" id="1415580"/>
    <lineage>
        <taxon>Eukaryota</taxon>
        <taxon>Metazoa</taxon>
        <taxon>Chordata</taxon>
        <taxon>Craniata</taxon>
        <taxon>Vertebrata</taxon>
        <taxon>Euteleostomi</taxon>
        <taxon>Amphibia</taxon>
        <taxon>Gymnophiona</taxon>
        <taxon>Siphonopidae</taxon>
        <taxon>Microcaecilia</taxon>
    </lineage>
</organism>
<name>A0A6P7XQT7_9AMPH</name>
<feature type="domain" description="C2H2-type" evidence="7">
    <location>
        <begin position="67"/>
        <end position="94"/>
    </location>
</feature>
<proteinExistence type="predicted"/>
<dbReference type="Pfam" id="PF00096">
    <property type="entry name" value="zf-C2H2"/>
    <property type="match status" value="1"/>
</dbReference>
<protein>
    <submittedName>
        <fullName evidence="9">Protein Wiz-like</fullName>
    </submittedName>
</protein>
<keyword evidence="5" id="KW-0539">Nucleus</keyword>
<dbReference type="InterPro" id="IPR036236">
    <property type="entry name" value="Znf_C2H2_sf"/>
</dbReference>
<dbReference type="GO" id="GO:0005634">
    <property type="term" value="C:nucleus"/>
    <property type="evidence" value="ECO:0007669"/>
    <property type="project" value="UniProtKB-SubCell"/>
</dbReference>
<dbReference type="Gene3D" id="3.30.160.60">
    <property type="entry name" value="Classic Zinc Finger"/>
    <property type="match status" value="1"/>
</dbReference>
<evidence type="ECO:0000256" key="2">
    <source>
        <dbReference type="ARBA" id="ARBA00022723"/>
    </source>
</evidence>
<comment type="subcellular location">
    <subcellularLocation>
        <location evidence="1">Nucleus</location>
    </subcellularLocation>
</comment>
<dbReference type="PANTHER" id="PTHR24396">
    <property type="entry name" value="ZINC FINGER PROTEIN"/>
    <property type="match status" value="1"/>
</dbReference>
<evidence type="ECO:0000256" key="5">
    <source>
        <dbReference type="ARBA" id="ARBA00023242"/>
    </source>
</evidence>
<keyword evidence="4" id="KW-0862">Zinc</keyword>
<dbReference type="RefSeq" id="XP_030053035.1">
    <property type="nucleotide sequence ID" value="XM_030197175.1"/>
</dbReference>
<evidence type="ECO:0000313" key="8">
    <source>
        <dbReference type="Proteomes" id="UP000515156"/>
    </source>
</evidence>
<dbReference type="InterPro" id="IPR013087">
    <property type="entry name" value="Znf_C2H2_type"/>
</dbReference>
<evidence type="ECO:0000256" key="1">
    <source>
        <dbReference type="ARBA" id="ARBA00004123"/>
    </source>
</evidence>
<dbReference type="GO" id="GO:0008270">
    <property type="term" value="F:zinc ion binding"/>
    <property type="evidence" value="ECO:0007669"/>
    <property type="project" value="UniProtKB-KW"/>
</dbReference>
<evidence type="ECO:0000313" key="9">
    <source>
        <dbReference type="RefSeq" id="XP_030053035.1"/>
    </source>
</evidence>
<dbReference type="PROSITE" id="PS50157">
    <property type="entry name" value="ZINC_FINGER_C2H2_2"/>
    <property type="match status" value="2"/>
</dbReference>